<gene>
    <name evidence="6" type="primary">Hgd_2</name>
    <name evidence="6" type="ORF">LMG26411_02696</name>
</gene>
<feature type="signal peptide" evidence="3">
    <location>
        <begin position="1"/>
        <end position="21"/>
    </location>
</feature>
<evidence type="ECO:0000259" key="5">
    <source>
        <dbReference type="Pfam" id="PF14833"/>
    </source>
</evidence>
<proteinExistence type="predicted"/>
<dbReference type="PANTHER" id="PTHR43580">
    <property type="entry name" value="OXIDOREDUCTASE GLYR1-RELATED"/>
    <property type="match status" value="1"/>
</dbReference>
<feature type="domain" description="3-hydroxyisobutyrate dehydrogenase-like NAD-binding" evidence="5">
    <location>
        <begin position="163"/>
        <end position="276"/>
    </location>
</feature>
<dbReference type="InterPro" id="IPR013328">
    <property type="entry name" value="6PGD_dom2"/>
</dbReference>
<dbReference type="InterPro" id="IPR006115">
    <property type="entry name" value="6PGDH_NADP-bd"/>
</dbReference>
<evidence type="ECO:0000313" key="7">
    <source>
        <dbReference type="Proteomes" id="UP000672657"/>
    </source>
</evidence>
<dbReference type="PANTHER" id="PTHR43580:SF2">
    <property type="entry name" value="CYTOKINE-LIKE NUCLEAR FACTOR N-PAC"/>
    <property type="match status" value="1"/>
</dbReference>
<dbReference type="Proteomes" id="UP000672657">
    <property type="component" value="Unassembled WGS sequence"/>
</dbReference>
<evidence type="ECO:0000256" key="3">
    <source>
        <dbReference type="SAM" id="SignalP"/>
    </source>
</evidence>
<keyword evidence="7" id="KW-1185">Reference proteome</keyword>
<dbReference type="EC" id="1.1.1.291" evidence="6"/>
<keyword evidence="1 6" id="KW-0560">Oxidoreductase</keyword>
<dbReference type="Gene3D" id="3.40.50.720">
    <property type="entry name" value="NAD(P)-binding Rossmann-like Domain"/>
    <property type="match status" value="1"/>
</dbReference>
<dbReference type="InterPro" id="IPR015815">
    <property type="entry name" value="HIBADH-related"/>
</dbReference>
<dbReference type="GO" id="GO:0043718">
    <property type="term" value="F:2-hydroxymethylglutarate dehydrogenase activity"/>
    <property type="evidence" value="ECO:0007669"/>
    <property type="project" value="UniProtKB-EC"/>
</dbReference>
<reference evidence="6 7" key="1">
    <citation type="submission" date="2021-03" db="EMBL/GenBank/DDBJ databases">
        <authorList>
            <person name="Peeters C."/>
        </authorList>
    </citation>
    <scope>NUCLEOTIDE SEQUENCE [LARGE SCALE GENOMIC DNA]</scope>
    <source>
        <strain evidence="6 7">LMG 26411</strain>
    </source>
</reference>
<dbReference type="Gene3D" id="1.10.1040.10">
    <property type="entry name" value="N-(1-d-carboxylethyl)-l-norvaline Dehydrogenase, domain 2"/>
    <property type="match status" value="1"/>
</dbReference>
<keyword evidence="2" id="KW-0520">NAD</keyword>
<dbReference type="PIRSF" id="PIRSF000103">
    <property type="entry name" value="HIBADH"/>
    <property type="match status" value="1"/>
</dbReference>
<protein>
    <submittedName>
        <fullName evidence="6">2-(Hydroxymethyl)glutarate dehydrogenase</fullName>
        <ecNumber evidence="6">1.1.1.291</ecNumber>
    </submittedName>
</protein>
<keyword evidence="3" id="KW-0732">Signal</keyword>
<evidence type="ECO:0000259" key="4">
    <source>
        <dbReference type="Pfam" id="PF03446"/>
    </source>
</evidence>
<name>A0ABM8TH71_9BURK</name>
<dbReference type="Pfam" id="PF03446">
    <property type="entry name" value="NAD_binding_2"/>
    <property type="match status" value="1"/>
</dbReference>
<organism evidence="6 7">
    <name type="scientific">Cupriavidus numazuensis</name>
    <dbReference type="NCBI Taxonomy" id="221992"/>
    <lineage>
        <taxon>Bacteria</taxon>
        <taxon>Pseudomonadati</taxon>
        <taxon>Pseudomonadota</taxon>
        <taxon>Betaproteobacteria</taxon>
        <taxon>Burkholderiales</taxon>
        <taxon>Burkholderiaceae</taxon>
        <taxon>Cupriavidus</taxon>
    </lineage>
</organism>
<evidence type="ECO:0000256" key="2">
    <source>
        <dbReference type="ARBA" id="ARBA00023027"/>
    </source>
</evidence>
<dbReference type="Pfam" id="PF14833">
    <property type="entry name" value="NAD_binding_11"/>
    <property type="match status" value="1"/>
</dbReference>
<feature type="chain" id="PRO_5045352942" evidence="3">
    <location>
        <begin position="22"/>
        <end position="298"/>
    </location>
</feature>
<dbReference type="InterPro" id="IPR036291">
    <property type="entry name" value="NAD(P)-bd_dom_sf"/>
</dbReference>
<sequence length="298" mass="30369">MKLGWIGAGKMGLPMLASVLAAGHAVSVFEPQAEARERARQLGATPVAHAADVANGAQAVFSSLPDDAALLATAGIILDAAPAGLIYVDTSTVSLQASATVASAAQAAGVQYLRAPVSGTPVQAQARALTTMVSGPADAYAAARPLLALWGERIHYLGAGEQARSMKLVLNLMVAATAAMMGEALALGSKGGIAWQDMLDVMDTSAVASPLLKVKTASLRERDFRPLFSCEQMAKDLRLILAAGSDKNVPLPLAALASQLNTASIAQGRGALDYIASVLTAEATAGIGPVQSPETMTP</sequence>
<dbReference type="EMBL" id="CAJPVI010000014">
    <property type="protein sequence ID" value="CAG2145171.1"/>
    <property type="molecule type" value="Genomic_DNA"/>
</dbReference>
<evidence type="ECO:0000256" key="1">
    <source>
        <dbReference type="ARBA" id="ARBA00023002"/>
    </source>
</evidence>
<comment type="caution">
    <text evidence="6">The sequence shown here is derived from an EMBL/GenBank/DDBJ whole genome shotgun (WGS) entry which is preliminary data.</text>
</comment>
<dbReference type="InterPro" id="IPR051265">
    <property type="entry name" value="HIBADH-related_NP60_sf"/>
</dbReference>
<dbReference type="SUPFAM" id="SSF48179">
    <property type="entry name" value="6-phosphogluconate dehydrogenase C-terminal domain-like"/>
    <property type="match status" value="1"/>
</dbReference>
<accession>A0ABM8TH71</accession>
<dbReference type="SUPFAM" id="SSF51735">
    <property type="entry name" value="NAD(P)-binding Rossmann-fold domains"/>
    <property type="match status" value="1"/>
</dbReference>
<dbReference type="InterPro" id="IPR029154">
    <property type="entry name" value="HIBADH-like_NADP-bd"/>
</dbReference>
<feature type="domain" description="6-phosphogluconate dehydrogenase NADP-binding" evidence="4">
    <location>
        <begin position="2"/>
        <end position="158"/>
    </location>
</feature>
<evidence type="ECO:0000313" key="6">
    <source>
        <dbReference type="EMBL" id="CAG2145171.1"/>
    </source>
</evidence>
<dbReference type="RefSeq" id="WP_211953764.1">
    <property type="nucleotide sequence ID" value="NZ_CAJPVI010000014.1"/>
</dbReference>
<dbReference type="InterPro" id="IPR008927">
    <property type="entry name" value="6-PGluconate_DH-like_C_sf"/>
</dbReference>